<evidence type="ECO:0000256" key="1">
    <source>
        <dbReference type="ARBA" id="ARBA00022723"/>
    </source>
</evidence>
<dbReference type="InterPro" id="IPR050295">
    <property type="entry name" value="Plant_2OG-oxidoreductases"/>
</dbReference>
<organism evidence="3 4">
    <name type="scientific">Nyssa sinensis</name>
    <dbReference type="NCBI Taxonomy" id="561372"/>
    <lineage>
        <taxon>Eukaryota</taxon>
        <taxon>Viridiplantae</taxon>
        <taxon>Streptophyta</taxon>
        <taxon>Embryophyta</taxon>
        <taxon>Tracheophyta</taxon>
        <taxon>Spermatophyta</taxon>
        <taxon>Magnoliopsida</taxon>
        <taxon>eudicotyledons</taxon>
        <taxon>Gunneridae</taxon>
        <taxon>Pentapetalae</taxon>
        <taxon>asterids</taxon>
        <taxon>Cornales</taxon>
        <taxon>Nyssaceae</taxon>
        <taxon>Nyssa</taxon>
    </lineage>
</organism>
<protein>
    <submittedName>
        <fullName evidence="3">Uncharacterized protein</fullName>
    </submittedName>
</protein>
<dbReference type="Proteomes" id="UP000325577">
    <property type="component" value="Linkage Group LG4"/>
</dbReference>
<keyword evidence="4" id="KW-1185">Reference proteome</keyword>
<gene>
    <name evidence="3" type="ORF">F0562_009380</name>
</gene>
<evidence type="ECO:0000313" key="3">
    <source>
        <dbReference type="EMBL" id="KAA8522957.1"/>
    </source>
</evidence>
<dbReference type="PANTHER" id="PTHR47991">
    <property type="entry name" value="OXOGLUTARATE/IRON-DEPENDENT DIOXYGENASE"/>
    <property type="match status" value="1"/>
</dbReference>
<dbReference type="OrthoDB" id="288590at2759"/>
<evidence type="ECO:0000256" key="2">
    <source>
        <dbReference type="ARBA" id="ARBA00023004"/>
    </source>
</evidence>
<dbReference type="SUPFAM" id="SSF51197">
    <property type="entry name" value="Clavaminate synthase-like"/>
    <property type="match status" value="1"/>
</dbReference>
<dbReference type="GO" id="GO:0046872">
    <property type="term" value="F:metal ion binding"/>
    <property type="evidence" value="ECO:0007669"/>
    <property type="project" value="UniProtKB-KW"/>
</dbReference>
<keyword evidence="2" id="KW-0408">Iron</keyword>
<evidence type="ECO:0000313" key="4">
    <source>
        <dbReference type="Proteomes" id="UP000325577"/>
    </source>
</evidence>
<dbReference type="EMBL" id="CM018047">
    <property type="protein sequence ID" value="KAA8522957.1"/>
    <property type="molecule type" value="Genomic_DNA"/>
</dbReference>
<reference evidence="3 4" key="1">
    <citation type="submission" date="2019-09" db="EMBL/GenBank/DDBJ databases">
        <title>A chromosome-level genome assembly of the Chinese tupelo Nyssa sinensis.</title>
        <authorList>
            <person name="Yang X."/>
            <person name="Kang M."/>
            <person name="Yang Y."/>
            <person name="Xiong H."/>
            <person name="Wang M."/>
            <person name="Zhang Z."/>
            <person name="Wang Z."/>
            <person name="Wu H."/>
            <person name="Ma T."/>
            <person name="Liu J."/>
            <person name="Xi Z."/>
        </authorList>
    </citation>
    <scope>NUCLEOTIDE SEQUENCE [LARGE SCALE GENOMIC DNA]</scope>
    <source>
        <strain evidence="3">J267</strain>
        <tissue evidence="3">Leaf</tissue>
    </source>
</reference>
<keyword evidence="1" id="KW-0479">Metal-binding</keyword>
<dbReference type="Gene3D" id="2.60.120.330">
    <property type="entry name" value="B-lactam Antibiotic, Isopenicillin N Synthase, Chain"/>
    <property type="match status" value="1"/>
</dbReference>
<dbReference type="AlphaFoldDB" id="A0A5J5A0T2"/>
<proteinExistence type="predicted"/>
<name>A0A5J5A0T2_9ASTE</name>
<accession>A0A5J5A0T2</accession>
<dbReference type="InterPro" id="IPR027443">
    <property type="entry name" value="IPNS-like_sf"/>
</dbReference>
<sequence length="149" mass="16750">MAGPSPSAVVEPLSKPVQELTLDGDELPQRYVYKGGDGVIDASFPQLEVPVIDVGYLISSSNISGEELEKLQSALSTRDCFQIMSNGMFKSPVCRVVTNSEREKVTLAVFCIPESEKEIEPVEELINEKRPRLYKKLKIYVDIYFQNYQ</sequence>